<feature type="non-terminal residue" evidence="2">
    <location>
        <position position="44"/>
    </location>
</feature>
<evidence type="ECO:0000313" key="3">
    <source>
        <dbReference type="Proteomes" id="UP000014316"/>
    </source>
</evidence>
<organism evidence="2 3">
    <name type="scientific">Lacticaseibacillus paracasei subsp. paracasei Lpp123</name>
    <dbReference type="NCBI Taxonomy" id="1256201"/>
    <lineage>
        <taxon>Bacteria</taxon>
        <taxon>Bacillati</taxon>
        <taxon>Bacillota</taxon>
        <taxon>Bacilli</taxon>
        <taxon>Lactobacillales</taxon>
        <taxon>Lactobacillaceae</taxon>
        <taxon>Lacticaseibacillus</taxon>
    </lineage>
</organism>
<accession>A0A829GI77</accession>
<dbReference type="EMBL" id="ANJW01000294">
    <property type="protein sequence ID" value="EPC56384.1"/>
    <property type="molecule type" value="Genomic_DNA"/>
</dbReference>
<protein>
    <submittedName>
        <fullName evidence="2">Uncharacterized protein</fullName>
    </submittedName>
</protein>
<dbReference type="AlphaFoldDB" id="A0A829GI77"/>
<sequence>MVHPLGGSETREQAQKPAHKDLEAKWPKPSHLASRPLMLRFQPR</sequence>
<comment type="caution">
    <text evidence="2">The sequence shown here is derived from an EMBL/GenBank/DDBJ whole genome shotgun (WGS) entry which is preliminary data.</text>
</comment>
<evidence type="ECO:0000313" key="2">
    <source>
        <dbReference type="EMBL" id="EPC56384.1"/>
    </source>
</evidence>
<feature type="compositionally biased region" description="Basic and acidic residues" evidence="1">
    <location>
        <begin position="9"/>
        <end position="26"/>
    </location>
</feature>
<gene>
    <name evidence="2" type="ORF">Lpp123_05118</name>
</gene>
<dbReference type="Proteomes" id="UP000014316">
    <property type="component" value="Unassembled WGS sequence"/>
</dbReference>
<evidence type="ECO:0000256" key="1">
    <source>
        <dbReference type="SAM" id="MobiDB-lite"/>
    </source>
</evidence>
<proteinExistence type="predicted"/>
<name>A0A829GI77_LACPA</name>
<feature type="region of interest" description="Disordered" evidence="1">
    <location>
        <begin position="1"/>
        <end position="44"/>
    </location>
</feature>
<reference evidence="2 3" key="1">
    <citation type="journal article" date="2013" name="PLoS ONE">
        <title>Lactobacillus paracasei comparative genomics: towards species pan-genome definition and exploitation of diversity.</title>
        <authorList>
            <person name="Smokvina T."/>
            <person name="Wels M."/>
            <person name="Polka J."/>
            <person name="Chervaux C."/>
            <person name="Brisse S."/>
            <person name="Boekhorst J."/>
            <person name="van Hylckama Vlieg J.E."/>
            <person name="Siezen R.J."/>
        </authorList>
    </citation>
    <scope>NUCLEOTIDE SEQUENCE [LARGE SCALE GENOMIC DNA]</scope>
    <source>
        <strain evidence="2 3">Lpp123</strain>
    </source>
</reference>